<name>A0A1I6J3W1_9FLAO</name>
<dbReference type="SUPFAM" id="SSF54637">
    <property type="entry name" value="Thioesterase/thiol ester dehydrase-isomerase"/>
    <property type="match status" value="1"/>
</dbReference>
<accession>A0A1I6J3W1</accession>
<dbReference type="InterPro" id="IPR013114">
    <property type="entry name" value="FabA_FabZ"/>
</dbReference>
<dbReference type="STRING" id="440514.SAMN04488010_2247"/>
<evidence type="ECO:0000313" key="3">
    <source>
        <dbReference type="Proteomes" id="UP000199462"/>
    </source>
</evidence>
<keyword evidence="1" id="KW-0456">Lyase</keyword>
<reference evidence="3" key="1">
    <citation type="submission" date="2016-10" db="EMBL/GenBank/DDBJ databases">
        <authorList>
            <person name="Varghese N."/>
            <person name="Submissions S."/>
        </authorList>
    </citation>
    <scope>NUCLEOTIDE SEQUENCE [LARGE SCALE GENOMIC DNA]</scope>
    <source>
        <strain evidence="3">DSM 19891</strain>
    </source>
</reference>
<dbReference type="EMBL" id="FOYX01000002">
    <property type="protein sequence ID" value="SFR73561.1"/>
    <property type="molecule type" value="Genomic_DNA"/>
</dbReference>
<dbReference type="CDD" id="cd00493">
    <property type="entry name" value="FabA_FabZ"/>
    <property type="match status" value="1"/>
</dbReference>
<evidence type="ECO:0000313" key="2">
    <source>
        <dbReference type="EMBL" id="SFR73561.1"/>
    </source>
</evidence>
<dbReference type="PANTHER" id="PTHR30272">
    <property type="entry name" value="3-HYDROXYACYL-[ACYL-CARRIER-PROTEIN] DEHYDRATASE"/>
    <property type="match status" value="1"/>
</dbReference>
<organism evidence="2 3">
    <name type="scientific">Maribacter stanieri</name>
    <dbReference type="NCBI Taxonomy" id="440514"/>
    <lineage>
        <taxon>Bacteria</taxon>
        <taxon>Pseudomonadati</taxon>
        <taxon>Bacteroidota</taxon>
        <taxon>Flavobacteriia</taxon>
        <taxon>Flavobacteriales</taxon>
        <taxon>Flavobacteriaceae</taxon>
        <taxon>Maribacter</taxon>
    </lineage>
</organism>
<dbReference type="Pfam" id="PF07977">
    <property type="entry name" value="FabA"/>
    <property type="match status" value="1"/>
</dbReference>
<dbReference type="PANTHER" id="PTHR30272:SF1">
    <property type="entry name" value="3-HYDROXYACYL-[ACYL-CARRIER-PROTEIN] DEHYDRATASE"/>
    <property type="match status" value="1"/>
</dbReference>
<keyword evidence="3" id="KW-1185">Reference proteome</keyword>
<gene>
    <name evidence="2" type="ORF">SAMN04488010_2247</name>
</gene>
<dbReference type="GO" id="GO:0016829">
    <property type="term" value="F:lyase activity"/>
    <property type="evidence" value="ECO:0007669"/>
    <property type="project" value="UniProtKB-KW"/>
</dbReference>
<proteinExistence type="predicted"/>
<evidence type="ECO:0000256" key="1">
    <source>
        <dbReference type="ARBA" id="ARBA00023239"/>
    </source>
</evidence>
<sequence length="151" mass="17087">MKRNEEYDWILNELPYADPFLFLDEILRVDNNGAEGSYLFKSDSDFYGGHFKNNPVTPGVLLTECCAQIGLVSLGIFLLGKETKLKNLSIGMSSSQMEFLLPVFPGERVRVVSELVYFRFQKLKCQVKMYNKNDKLVCKGVLAGMIGEANE</sequence>
<dbReference type="Proteomes" id="UP000199462">
    <property type="component" value="Unassembled WGS sequence"/>
</dbReference>
<dbReference type="AlphaFoldDB" id="A0A1I6J3W1"/>
<dbReference type="Gene3D" id="3.10.129.10">
    <property type="entry name" value="Hotdog Thioesterase"/>
    <property type="match status" value="1"/>
</dbReference>
<dbReference type="RefSeq" id="WP_091903111.1">
    <property type="nucleotide sequence ID" value="NZ_FOYX01000002.1"/>
</dbReference>
<protein>
    <submittedName>
        <fullName evidence="2">3-hydroxyacyl-[acyl-carrier-protein] dehydratase</fullName>
    </submittedName>
</protein>
<dbReference type="InterPro" id="IPR029069">
    <property type="entry name" value="HotDog_dom_sf"/>
</dbReference>